<keyword evidence="12" id="KW-1185">Reference proteome</keyword>
<dbReference type="PROSITE" id="PS50102">
    <property type="entry name" value="RRM"/>
    <property type="match status" value="1"/>
</dbReference>
<reference evidence="11 12" key="1">
    <citation type="journal article" date="2018" name="Plant J.">
        <title>Genome sequences of Chlorella sorokiniana UTEX 1602 and Micractinium conductrix SAG 241.80: implications to maltose excretion by a green alga.</title>
        <authorList>
            <person name="Arriola M.B."/>
            <person name="Velmurugan N."/>
            <person name="Zhang Y."/>
            <person name="Plunkett M.H."/>
            <person name="Hondzo H."/>
            <person name="Barney B.M."/>
        </authorList>
    </citation>
    <scope>NUCLEOTIDE SEQUENCE [LARGE SCALE GENOMIC DNA]</scope>
    <source>
        <strain evidence="11 12">SAG 241.80</strain>
    </source>
</reference>
<feature type="compositionally biased region" description="Gly residues" evidence="9">
    <location>
        <begin position="174"/>
        <end position="185"/>
    </location>
</feature>
<feature type="region of interest" description="Disordered" evidence="9">
    <location>
        <begin position="174"/>
        <end position="214"/>
    </location>
</feature>
<gene>
    <name evidence="11" type="ORF">C2E20_8054</name>
</gene>
<evidence type="ECO:0000256" key="8">
    <source>
        <dbReference type="RuleBase" id="RU364036"/>
    </source>
</evidence>
<keyword evidence="3 8" id="KW-0507">mRNA processing</keyword>
<evidence type="ECO:0000256" key="2">
    <source>
        <dbReference type="ARBA" id="ARBA00010725"/>
    </source>
</evidence>
<evidence type="ECO:0000256" key="5">
    <source>
        <dbReference type="ARBA" id="ARBA00023187"/>
    </source>
</evidence>
<dbReference type="InterPro" id="IPR000504">
    <property type="entry name" value="RRM_dom"/>
</dbReference>
<evidence type="ECO:0000256" key="1">
    <source>
        <dbReference type="ARBA" id="ARBA00004123"/>
    </source>
</evidence>
<comment type="similarity">
    <text evidence="2 8">Belongs to the RRM NCBP2 family.</text>
</comment>
<keyword evidence="6 8" id="KW-0539">Nucleus</keyword>
<feature type="domain" description="RRM" evidence="10">
    <location>
        <begin position="35"/>
        <end position="113"/>
    </location>
</feature>
<dbReference type="PANTHER" id="PTHR18847:SF0">
    <property type="entry name" value="NUCLEAR CAP-BINDING PROTEIN SUBUNIT 2"/>
    <property type="match status" value="1"/>
</dbReference>
<dbReference type="InterPro" id="IPR027157">
    <property type="entry name" value="NCBP2"/>
</dbReference>
<name>A0A2P6V2K1_9CHLO</name>
<dbReference type="FunFam" id="3.30.70.330:FF:000128">
    <property type="entry name" value="Nuclear cap-binding protein subunit 2"/>
    <property type="match status" value="1"/>
</dbReference>
<comment type="subcellular location">
    <subcellularLocation>
        <location evidence="1 8">Nucleus</location>
    </subcellularLocation>
</comment>
<dbReference type="SMART" id="SM00360">
    <property type="entry name" value="RRM"/>
    <property type="match status" value="1"/>
</dbReference>
<keyword evidence="5 8" id="KW-0508">mRNA splicing</keyword>
<organism evidence="11 12">
    <name type="scientific">Micractinium conductrix</name>
    <dbReference type="NCBI Taxonomy" id="554055"/>
    <lineage>
        <taxon>Eukaryota</taxon>
        <taxon>Viridiplantae</taxon>
        <taxon>Chlorophyta</taxon>
        <taxon>core chlorophytes</taxon>
        <taxon>Trebouxiophyceae</taxon>
        <taxon>Chlorellales</taxon>
        <taxon>Chlorellaceae</taxon>
        <taxon>Chlorella clade</taxon>
        <taxon>Micractinium</taxon>
    </lineage>
</organism>
<proteinExistence type="inferred from homology"/>
<dbReference type="AlphaFoldDB" id="A0A2P6V2K1"/>
<dbReference type="EMBL" id="LHPF02000038">
    <property type="protein sequence ID" value="PSC68325.1"/>
    <property type="molecule type" value="Genomic_DNA"/>
</dbReference>
<dbReference type="GO" id="GO:0045292">
    <property type="term" value="P:mRNA cis splicing, via spliceosome"/>
    <property type="evidence" value="ECO:0007669"/>
    <property type="project" value="InterPro"/>
</dbReference>
<evidence type="ECO:0000259" key="10">
    <source>
        <dbReference type="PROSITE" id="PS50102"/>
    </source>
</evidence>
<dbReference type="GO" id="GO:0000339">
    <property type="term" value="F:RNA cap binding"/>
    <property type="evidence" value="ECO:0007669"/>
    <property type="project" value="InterPro"/>
</dbReference>
<dbReference type="InterPro" id="IPR034148">
    <property type="entry name" value="NCBP2_RRM"/>
</dbReference>
<protein>
    <recommendedName>
        <fullName evidence="8">Nuclear cap-binding protein subunit 2</fullName>
    </recommendedName>
    <alternativeName>
        <fullName evidence="8">20 kDa nuclear cap-binding protein</fullName>
    </alternativeName>
</protein>
<dbReference type="STRING" id="554055.A0A2P6V2K1"/>
<dbReference type="Gene3D" id="3.30.70.330">
    <property type="match status" value="1"/>
</dbReference>
<evidence type="ECO:0000313" key="11">
    <source>
        <dbReference type="EMBL" id="PSC68325.1"/>
    </source>
</evidence>
<dbReference type="PANTHER" id="PTHR18847">
    <property type="entry name" value="20 KD NUCLEAR CAP BINDING PROTEIN"/>
    <property type="match status" value="1"/>
</dbReference>
<dbReference type="GO" id="GO:0005634">
    <property type="term" value="C:nucleus"/>
    <property type="evidence" value="ECO:0007669"/>
    <property type="project" value="UniProtKB-SubCell"/>
</dbReference>
<evidence type="ECO:0000313" key="12">
    <source>
        <dbReference type="Proteomes" id="UP000239649"/>
    </source>
</evidence>
<dbReference type="GO" id="GO:0005846">
    <property type="term" value="C:nuclear cap binding complex"/>
    <property type="evidence" value="ECO:0007669"/>
    <property type="project" value="InterPro"/>
</dbReference>
<dbReference type="Proteomes" id="UP000239649">
    <property type="component" value="Unassembled WGS sequence"/>
</dbReference>
<evidence type="ECO:0000256" key="6">
    <source>
        <dbReference type="ARBA" id="ARBA00023242"/>
    </source>
</evidence>
<dbReference type="Pfam" id="PF00076">
    <property type="entry name" value="RRM_1"/>
    <property type="match status" value="1"/>
</dbReference>
<comment type="caution">
    <text evidence="11">The sequence shown here is derived from an EMBL/GenBank/DDBJ whole genome shotgun (WGS) entry which is preliminary data.</text>
</comment>
<evidence type="ECO:0000256" key="7">
    <source>
        <dbReference type="PROSITE-ProRule" id="PRU00176"/>
    </source>
</evidence>
<evidence type="ECO:0000256" key="9">
    <source>
        <dbReference type="SAM" id="MobiDB-lite"/>
    </source>
</evidence>
<evidence type="ECO:0000256" key="3">
    <source>
        <dbReference type="ARBA" id="ARBA00022664"/>
    </source>
</evidence>
<feature type="compositionally biased region" description="Polar residues" evidence="9">
    <location>
        <begin position="195"/>
        <end position="204"/>
    </location>
</feature>
<dbReference type="SUPFAM" id="SSF54928">
    <property type="entry name" value="RNA-binding domain, RBD"/>
    <property type="match status" value="1"/>
</dbReference>
<dbReference type="CDD" id="cd12240">
    <property type="entry name" value="RRM_NCBP2"/>
    <property type="match status" value="1"/>
</dbReference>
<dbReference type="OrthoDB" id="201398at2759"/>
<keyword evidence="4 7" id="KW-0694">RNA-binding</keyword>
<sequence length="214" mass="24233">MAQLIKSLNPAISQYKDRRFVGTQQEFEECLHTSTTVYVGNLSFYTTEDQIFEVFSKVGDVKRIVMGLDKHKLTPCGFCFVVYYTREDTEDCCKYINGTMLDDRPIRVDFDWGYVEGRQFGRGRSGGQVRDEYRMDFDSGRGGYGSILQKEMEVRQTMMNTMAEEMSYGGMGGYTGAGGDGGDGGAEAMEVGGEQYQQHEQPQRFNRGDSDDER</sequence>
<dbReference type="InterPro" id="IPR035979">
    <property type="entry name" value="RBD_domain_sf"/>
</dbReference>
<dbReference type="InterPro" id="IPR012677">
    <property type="entry name" value="Nucleotide-bd_a/b_plait_sf"/>
</dbReference>
<evidence type="ECO:0000256" key="4">
    <source>
        <dbReference type="ARBA" id="ARBA00022884"/>
    </source>
</evidence>
<accession>A0A2P6V2K1</accession>